<dbReference type="eggNOG" id="ENOG502QS4Q">
    <property type="taxonomic scope" value="Eukaryota"/>
</dbReference>
<evidence type="ECO:0000256" key="8">
    <source>
        <dbReference type="ARBA" id="ARBA00023295"/>
    </source>
</evidence>
<dbReference type="FunFam" id="3.20.20.80:FF:000076">
    <property type="entry name" value="Mannan endo-1,4-beta-mannosidase A"/>
    <property type="match status" value="1"/>
</dbReference>
<evidence type="ECO:0000256" key="6">
    <source>
        <dbReference type="ARBA" id="ARBA00022729"/>
    </source>
</evidence>
<organism evidence="13 14">
    <name type="scientific">Eutypa lata (strain UCR-EL1)</name>
    <name type="common">Grapevine dieback disease fungus</name>
    <name type="synonym">Eutypa armeniacae</name>
    <dbReference type="NCBI Taxonomy" id="1287681"/>
    <lineage>
        <taxon>Eukaryota</taxon>
        <taxon>Fungi</taxon>
        <taxon>Dikarya</taxon>
        <taxon>Ascomycota</taxon>
        <taxon>Pezizomycotina</taxon>
        <taxon>Sordariomycetes</taxon>
        <taxon>Xylariomycetidae</taxon>
        <taxon>Xylariales</taxon>
        <taxon>Diatrypaceae</taxon>
        <taxon>Eutypa</taxon>
    </lineage>
</organism>
<dbReference type="InterPro" id="IPR018087">
    <property type="entry name" value="Glyco_hydro_5_CS"/>
</dbReference>
<comment type="similarity">
    <text evidence="3">Belongs to the glycosyl hydrolase 5 (cellulase A) family.</text>
</comment>
<feature type="signal peptide" evidence="11">
    <location>
        <begin position="1"/>
        <end position="21"/>
    </location>
</feature>
<reference evidence="14" key="1">
    <citation type="journal article" date="2013" name="Genome Announc.">
        <title>Draft genome sequence of the grapevine dieback fungus Eutypa lata UCR-EL1.</title>
        <authorList>
            <person name="Blanco-Ulate B."/>
            <person name="Rolshausen P.E."/>
            <person name="Cantu D."/>
        </authorList>
    </citation>
    <scope>NUCLEOTIDE SEQUENCE [LARGE SCALE GENOMIC DNA]</scope>
    <source>
        <strain evidence="14">UCR-EL1</strain>
    </source>
</reference>
<feature type="domain" description="Glycoside hydrolase family 5" evidence="12">
    <location>
        <begin position="42"/>
        <end position="294"/>
    </location>
</feature>
<proteinExistence type="inferred from homology"/>
<dbReference type="STRING" id="1287681.M7THM7"/>
<dbReference type="HOGENOM" id="CLU_031603_4_1_1"/>
<dbReference type="PROSITE" id="PS00659">
    <property type="entry name" value="GLYCOSYL_HYDROL_F5"/>
    <property type="match status" value="1"/>
</dbReference>
<evidence type="ECO:0000256" key="3">
    <source>
        <dbReference type="ARBA" id="ARBA00005641"/>
    </source>
</evidence>
<evidence type="ECO:0000256" key="4">
    <source>
        <dbReference type="ARBA" id="ARBA00012706"/>
    </source>
</evidence>
<dbReference type="InterPro" id="IPR017853">
    <property type="entry name" value="GH"/>
</dbReference>
<evidence type="ECO:0000313" key="14">
    <source>
        <dbReference type="Proteomes" id="UP000012174"/>
    </source>
</evidence>
<dbReference type="Pfam" id="PF26410">
    <property type="entry name" value="GH5_mannosidase"/>
    <property type="match status" value="1"/>
</dbReference>
<accession>M7THM7</accession>
<dbReference type="GO" id="GO:0046355">
    <property type="term" value="P:mannan catabolic process"/>
    <property type="evidence" value="ECO:0007669"/>
    <property type="project" value="UniProtKB-ARBA"/>
</dbReference>
<dbReference type="InterPro" id="IPR045053">
    <property type="entry name" value="MAN-like"/>
</dbReference>
<dbReference type="OMA" id="YNWIEST"/>
<dbReference type="GO" id="GO:0016985">
    <property type="term" value="F:mannan endo-1,4-beta-mannosidase activity"/>
    <property type="evidence" value="ECO:0007669"/>
    <property type="project" value="UniProtKB-EC"/>
</dbReference>
<keyword evidence="8" id="KW-0326">Glycosidase</keyword>
<feature type="chain" id="PRO_5004085648" description="Mannan endo-1,4-beta-mannosidase A" evidence="11">
    <location>
        <begin position="22"/>
        <end position="400"/>
    </location>
</feature>
<dbReference type="Proteomes" id="UP000012174">
    <property type="component" value="Unassembled WGS sequence"/>
</dbReference>
<evidence type="ECO:0000259" key="12">
    <source>
        <dbReference type="Pfam" id="PF26410"/>
    </source>
</evidence>
<keyword evidence="14" id="KW-1185">Reference proteome</keyword>
<keyword evidence="6 11" id="KW-0732">Signal</keyword>
<evidence type="ECO:0000256" key="9">
    <source>
        <dbReference type="ARBA" id="ARBA00068505"/>
    </source>
</evidence>
<dbReference type="GO" id="GO:0005576">
    <property type="term" value="C:extracellular region"/>
    <property type="evidence" value="ECO:0007669"/>
    <property type="project" value="UniProtKB-SubCell"/>
</dbReference>
<protein>
    <recommendedName>
        <fullName evidence="9">Mannan endo-1,4-beta-mannosidase A</fullName>
        <ecNumber evidence="4">3.2.1.78</ecNumber>
    </recommendedName>
    <alternativeName>
        <fullName evidence="10">Endo-beta-1,4-mannanase A</fullName>
    </alternativeName>
</protein>
<sequence length="400" mass="43067">MRISKAAGLLSLALATTSVAARVTGSDSTATPTTISSRQGGFVTTDGTLFNIDGVSKYYAGTNSYWISFLTNNADVDLTLDQLADAGFKILRIWGFNDVTSDPGSGTVYFQLLRASGSTINTGANGLQRLDYIVAAAEKRGIKLIVNFVNYWDDYGGMASDNMLIYKQYARAFGGSKDGFYTNAAAQKQYRAYVQAVVSRYVDSPAILAWELANEPRCNGCATGVVTKWAAEASAYVKSLDPNHLVTLGDEGFGLQGDGSYPYQFGEGLDFAANLAIDSLDFATFHLYPSTWGTNYDWGNGWVEAHAAACAAAGKPCVFEECKYFLSLFSDLSDGSPQNHCTLERPWQLTSVAADGMAADLFWQLGTTLSTGKTHDDTFTLYVGSSDWTCLVTDHVAAIA</sequence>
<dbReference type="EC" id="3.2.1.78" evidence="4"/>
<dbReference type="EMBL" id="KB706081">
    <property type="protein sequence ID" value="EMR69446.1"/>
    <property type="molecule type" value="Genomic_DNA"/>
</dbReference>
<dbReference type="InterPro" id="IPR001547">
    <property type="entry name" value="Glyco_hydro_5"/>
</dbReference>
<keyword evidence="7" id="KW-0378">Hydrolase</keyword>
<dbReference type="SUPFAM" id="SSF51445">
    <property type="entry name" value="(Trans)glycosidases"/>
    <property type="match status" value="1"/>
</dbReference>
<evidence type="ECO:0000256" key="10">
    <source>
        <dbReference type="ARBA" id="ARBA00077212"/>
    </source>
</evidence>
<dbReference type="PANTHER" id="PTHR31451">
    <property type="match status" value="1"/>
</dbReference>
<evidence type="ECO:0000256" key="5">
    <source>
        <dbReference type="ARBA" id="ARBA00022525"/>
    </source>
</evidence>
<dbReference type="KEGG" id="ela:UCREL1_3536"/>
<evidence type="ECO:0000256" key="2">
    <source>
        <dbReference type="ARBA" id="ARBA00004613"/>
    </source>
</evidence>
<name>M7THM7_EUTLA</name>
<evidence type="ECO:0000313" key="13">
    <source>
        <dbReference type="EMBL" id="EMR69446.1"/>
    </source>
</evidence>
<comment type="catalytic activity">
    <reaction evidence="1">
        <text>Random hydrolysis of (1-&gt;4)-beta-D-mannosidic linkages in mannans, galactomannans and glucomannans.</text>
        <dbReference type="EC" id="3.2.1.78"/>
    </reaction>
</comment>
<keyword evidence="5" id="KW-0964">Secreted</keyword>
<dbReference type="Gene3D" id="3.20.20.80">
    <property type="entry name" value="Glycosidases"/>
    <property type="match status" value="1"/>
</dbReference>
<dbReference type="AlphaFoldDB" id="M7THM7"/>
<gene>
    <name evidence="13" type="ORF">UCREL1_3536</name>
</gene>
<evidence type="ECO:0000256" key="11">
    <source>
        <dbReference type="SAM" id="SignalP"/>
    </source>
</evidence>
<dbReference type="OrthoDB" id="406631at2759"/>
<evidence type="ECO:0000256" key="1">
    <source>
        <dbReference type="ARBA" id="ARBA00001678"/>
    </source>
</evidence>
<comment type="subcellular location">
    <subcellularLocation>
        <location evidence="2">Secreted</location>
    </subcellularLocation>
</comment>
<evidence type="ECO:0000256" key="7">
    <source>
        <dbReference type="ARBA" id="ARBA00022801"/>
    </source>
</evidence>
<dbReference type="PANTHER" id="PTHR31451:SF39">
    <property type="entry name" value="MANNAN ENDO-1,4-BETA-MANNOSIDASE 1"/>
    <property type="match status" value="1"/>
</dbReference>